<keyword evidence="1" id="KW-0472">Membrane</keyword>
<reference evidence="2" key="1">
    <citation type="journal article" date="2020" name="Mitochondrial DNA Part B Resour">
        <title>Complete mitochondrial genomes of two water mite species: Hygrobates (H.) longiporus and Hygrobates (rivobates) taniguchii (Acari, Trombidiformes, Hygrobatoidea).</title>
        <authorList>
            <person name="Hiruta S.F."/>
            <person name="Morimoto S."/>
            <person name="Yoshinari G."/>
            <person name="Goldschmidt T."/>
            <person name="Nishikawa K."/>
            <person name="Shimano S."/>
        </authorList>
    </citation>
    <scope>NUCLEOTIDE SEQUENCE</scope>
    <source>
        <strain evidence="2">NMsp2</strain>
    </source>
</reference>
<proteinExistence type="predicted"/>
<feature type="transmembrane region" description="Helical" evidence="1">
    <location>
        <begin position="6"/>
        <end position="28"/>
    </location>
</feature>
<keyword evidence="2" id="KW-0496">Mitochondrion</keyword>
<dbReference type="Gene3D" id="1.10.287.3510">
    <property type="match status" value="1"/>
</dbReference>
<evidence type="ECO:0000256" key="1">
    <source>
        <dbReference type="SAM" id="Phobius"/>
    </source>
</evidence>
<accession>A0A6J4EE71</accession>
<keyword evidence="1" id="KW-1133">Transmembrane helix</keyword>
<feature type="transmembrane region" description="Helical" evidence="1">
    <location>
        <begin position="35"/>
        <end position="52"/>
    </location>
</feature>
<evidence type="ECO:0000313" key="2">
    <source>
        <dbReference type="EMBL" id="BCG28137.1"/>
    </source>
</evidence>
<feature type="transmembrane region" description="Helical" evidence="1">
    <location>
        <begin position="58"/>
        <end position="80"/>
    </location>
</feature>
<organism evidence="2">
    <name type="scientific">Hygrobates taniguchii</name>
    <dbReference type="NCBI Taxonomy" id="2759127"/>
    <lineage>
        <taxon>Eukaryota</taxon>
        <taxon>Metazoa</taxon>
        <taxon>Ecdysozoa</taxon>
        <taxon>Arthropoda</taxon>
        <taxon>Chelicerata</taxon>
        <taxon>Arachnida</taxon>
        <taxon>Acari</taxon>
        <taxon>Acariformes</taxon>
        <taxon>Trombidiformes</taxon>
        <taxon>Prostigmata</taxon>
        <taxon>Anystina</taxon>
        <taxon>Parasitengona</taxon>
        <taxon>Hydracarina</taxon>
        <taxon>Hygrobatoidea</taxon>
        <taxon>Hygrobatidae</taxon>
        <taxon>Hygrobates</taxon>
    </lineage>
</organism>
<gene>
    <name evidence="2" type="primary">ND4L</name>
</gene>
<dbReference type="EMBL" id="LC552027">
    <property type="protein sequence ID" value="BCG28137.1"/>
    <property type="molecule type" value="Genomic_DNA"/>
</dbReference>
<keyword evidence="1" id="KW-0812">Transmembrane</keyword>
<protein>
    <submittedName>
        <fullName evidence="2">NADH dehydrogenase subunit 4L</fullName>
    </submittedName>
</protein>
<name>A0A6J4EE71_9ACAR</name>
<geneLocation type="mitochondrion" evidence="2"/>
<reference evidence="2" key="2">
    <citation type="submission" date="2020-05" db="EMBL/GenBank/DDBJ databases">
        <authorList>
            <person name="Hiruta S."/>
            <person name="Shimano S."/>
        </authorList>
    </citation>
    <scope>NUCLEOTIDE SEQUENCE</scope>
    <source>
        <strain evidence="2">NMsp2</strain>
    </source>
</reference>
<sequence length="99" mass="11613">MVWGNTVFYFILFSGVLSFIFFHFHYLYLLLSLEIIMLSLYFIFSLGFFLGISKMSFLIYFLVFFVCESVFGISLLISYVRSSGVEMFGSGWPHGFWVM</sequence>
<dbReference type="AlphaFoldDB" id="A0A6J4EE71"/>